<keyword evidence="11" id="KW-1185">Reference proteome</keyword>
<evidence type="ECO:0000256" key="1">
    <source>
        <dbReference type="ARBA" id="ARBA00022614"/>
    </source>
</evidence>
<evidence type="ECO:0000256" key="5">
    <source>
        <dbReference type="ARBA" id="ARBA00022840"/>
    </source>
</evidence>
<feature type="domain" description="NB-ARC" evidence="6">
    <location>
        <begin position="177"/>
        <end position="327"/>
    </location>
</feature>
<evidence type="ECO:0000256" key="3">
    <source>
        <dbReference type="ARBA" id="ARBA00022741"/>
    </source>
</evidence>
<dbReference type="Pfam" id="PF18052">
    <property type="entry name" value="Rx_N"/>
    <property type="match status" value="1"/>
</dbReference>
<dbReference type="InterPro" id="IPR027417">
    <property type="entry name" value="P-loop_NTPase"/>
</dbReference>
<dbReference type="InterPro" id="IPR002182">
    <property type="entry name" value="NB-ARC"/>
</dbReference>
<dbReference type="Pfam" id="PF25019">
    <property type="entry name" value="LRR_R13L1-DRL21"/>
    <property type="match status" value="1"/>
</dbReference>
<feature type="domain" description="R13L1/DRL21-like LRR repeat region" evidence="9">
    <location>
        <begin position="641"/>
        <end position="692"/>
    </location>
</feature>
<dbReference type="InterPro" id="IPR032675">
    <property type="entry name" value="LRR_dom_sf"/>
</dbReference>
<dbReference type="Gene3D" id="1.10.8.430">
    <property type="entry name" value="Helical domain of apoptotic protease-activating factors"/>
    <property type="match status" value="1"/>
</dbReference>
<feature type="domain" description="Disease resistance N-terminal" evidence="7">
    <location>
        <begin position="11"/>
        <end position="97"/>
    </location>
</feature>
<protein>
    <submittedName>
        <fullName evidence="10">Uncharacterized protein</fullName>
    </submittedName>
</protein>
<dbReference type="InterPro" id="IPR056789">
    <property type="entry name" value="LRR_R13L1-DRL21"/>
</dbReference>
<dbReference type="SUPFAM" id="SSF52047">
    <property type="entry name" value="RNI-like"/>
    <property type="match status" value="1"/>
</dbReference>
<dbReference type="InterPro" id="IPR041118">
    <property type="entry name" value="Rx_N"/>
</dbReference>
<keyword evidence="3" id="KW-0547">Nucleotide-binding</keyword>
<dbReference type="GO" id="GO:0006952">
    <property type="term" value="P:defense response"/>
    <property type="evidence" value="ECO:0007669"/>
    <property type="project" value="UniProtKB-KW"/>
</dbReference>
<dbReference type="Gene3D" id="3.40.50.300">
    <property type="entry name" value="P-loop containing nucleotide triphosphate hydrolases"/>
    <property type="match status" value="1"/>
</dbReference>
<dbReference type="Gene3D" id="3.80.10.10">
    <property type="entry name" value="Ribonuclease Inhibitor"/>
    <property type="match status" value="2"/>
</dbReference>
<evidence type="ECO:0000313" key="10">
    <source>
        <dbReference type="EMBL" id="KAK4593731.1"/>
    </source>
</evidence>
<evidence type="ECO:0000259" key="8">
    <source>
        <dbReference type="Pfam" id="PF23559"/>
    </source>
</evidence>
<keyword evidence="1" id="KW-0433">Leucine-rich repeat</keyword>
<keyword evidence="2" id="KW-0677">Repeat</keyword>
<dbReference type="PANTHER" id="PTHR36766">
    <property type="entry name" value="PLANT BROAD-SPECTRUM MILDEW RESISTANCE PROTEIN RPW8"/>
    <property type="match status" value="1"/>
</dbReference>
<evidence type="ECO:0000259" key="7">
    <source>
        <dbReference type="Pfam" id="PF18052"/>
    </source>
</evidence>
<proteinExistence type="predicted"/>
<dbReference type="Pfam" id="PF00931">
    <property type="entry name" value="NB-ARC"/>
    <property type="match status" value="1"/>
</dbReference>
<dbReference type="PRINTS" id="PR00364">
    <property type="entry name" value="DISEASERSIST"/>
</dbReference>
<evidence type="ECO:0000256" key="2">
    <source>
        <dbReference type="ARBA" id="ARBA00022737"/>
    </source>
</evidence>
<evidence type="ECO:0000259" key="9">
    <source>
        <dbReference type="Pfam" id="PF25019"/>
    </source>
</evidence>
<feature type="domain" description="Disease resistance protein winged helix" evidence="8">
    <location>
        <begin position="417"/>
        <end position="467"/>
    </location>
</feature>
<name>A0AAN7FMC8_QUERU</name>
<keyword evidence="5" id="KW-0067">ATP-binding</keyword>
<dbReference type="CDD" id="cd14798">
    <property type="entry name" value="RX-CC_like"/>
    <property type="match status" value="1"/>
</dbReference>
<dbReference type="InterPro" id="IPR038005">
    <property type="entry name" value="RX-like_CC"/>
</dbReference>
<dbReference type="InterPro" id="IPR058922">
    <property type="entry name" value="WHD_DRP"/>
</dbReference>
<dbReference type="SUPFAM" id="SSF52540">
    <property type="entry name" value="P-loop containing nucleoside triphosphate hydrolases"/>
    <property type="match status" value="1"/>
</dbReference>
<evidence type="ECO:0000259" key="6">
    <source>
        <dbReference type="Pfam" id="PF00931"/>
    </source>
</evidence>
<dbReference type="PANTHER" id="PTHR36766:SF40">
    <property type="entry name" value="DISEASE RESISTANCE PROTEIN RGA3"/>
    <property type="match status" value="1"/>
</dbReference>
<dbReference type="SUPFAM" id="SSF52058">
    <property type="entry name" value="L domain-like"/>
    <property type="match status" value="1"/>
</dbReference>
<reference evidence="10 11" key="1">
    <citation type="journal article" date="2023" name="G3 (Bethesda)">
        <title>A haplotype-resolved chromosome-scale genome for Quercus rubra L. provides insights into the genetics of adaptive traits for red oak species.</title>
        <authorList>
            <person name="Kapoor B."/>
            <person name="Jenkins J."/>
            <person name="Schmutz J."/>
            <person name="Zhebentyayeva T."/>
            <person name="Kuelheim C."/>
            <person name="Coggeshall M."/>
            <person name="Heim C."/>
            <person name="Lasky J.R."/>
            <person name="Leites L."/>
            <person name="Islam-Faridi N."/>
            <person name="Romero-Severson J."/>
            <person name="DeLeo V.L."/>
            <person name="Lucas S.M."/>
            <person name="Lazic D."/>
            <person name="Gailing O."/>
            <person name="Carlson J."/>
            <person name="Staton M."/>
        </authorList>
    </citation>
    <scope>NUCLEOTIDE SEQUENCE [LARGE SCALE GENOMIC DNA]</scope>
    <source>
        <strain evidence="10">Pseudo-F2</strain>
    </source>
</reference>
<dbReference type="Gene3D" id="1.20.5.4130">
    <property type="match status" value="1"/>
</dbReference>
<organism evidence="10 11">
    <name type="scientific">Quercus rubra</name>
    <name type="common">Northern red oak</name>
    <name type="synonym">Quercus borealis</name>
    <dbReference type="NCBI Taxonomy" id="3512"/>
    <lineage>
        <taxon>Eukaryota</taxon>
        <taxon>Viridiplantae</taxon>
        <taxon>Streptophyta</taxon>
        <taxon>Embryophyta</taxon>
        <taxon>Tracheophyta</taxon>
        <taxon>Spermatophyta</taxon>
        <taxon>Magnoliopsida</taxon>
        <taxon>eudicotyledons</taxon>
        <taxon>Gunneridae</taxon>
        <taxon>Pentapetalae</taxon>
        <taxon>rosids</taxon>
        <taxon>fabids</taxon>
        <taxon>Fagales</taxon>
        <taxon>Fagaceae</taxon>
        <taxon>Quercus</taxon>
    </lineage>
</organism>
<dbReference type="GO" id="GO:0005524">
    <property type="term" value="F:ATP binding"/>
    <property type="evidence" value="ECO:0007669"/>
    <property type="project" value="UniProtKB-KW"/>
</dbReference>
<dbReference type="InterPro" id="IPR042197">
    <property type="entry name" value="Apaf_helical"/>
</dbReference>
<dbReference type="AlphaFoldDB" id="A0AAN7FMC8"/>
<gene>
    <name evidence="10" type="ORF">RGQ29_017727</name>
</gene>
<accession>A0AAN7FMC8</accession>
<dbReference type="Pfam" id="PF23559">
    <property type="entry name" value="WHD_DRP"/>
    <property type="match status" value="1"/>
</dbReference>
<sequence length="1066" mass="122110">MDPFARVTKPVLEIMLKEIKSSITREYSMVCGVGEDIKKLESNLTAVLSVIEDAENKQVNDPPVKDWLKNLKKATADAENIIDTFVTEANSWEQKQKMYKVQPQQIINKASKEHHAALQIKEISKRFDMIAKEKEAFHLTIAVNVGERLNYTDYVVDQSDVVGREVDKESIIHMLLLNEFNKEGDVSVIPIIWMGGLGKTTLAQLIFNDNRVTQHFESRMWVRVTVQFDLTRILKEMIQFHSKMELDAIHPSDLRPRLLEFLDGQRFLLVLDDVWSQNYQEWYSLQELLKRGAAGSRVLVTSRITKVRISYLPEEVCWSLFAKIPFKGDSDKLSSRRRKVLEDIGKEIVRKCKGLPLAVKAMGGLLRGCVDDVSKWKQIQRSEIWEVEDQNSGNDKPKILAILKLSYDHLPYGLKCSQKYIQVRAGQTEEETGFACFDELLIRSFFQLSLIDDKQIFNMHDLMHDLAQSVSGNSFCLVKDNEPYSFSEESLHVSLLGKDVEQPMLKIVEKSKQLRSLVFPSDYLKNFGQALDKVFHTLKYVRTLDLSSSTISELPSSIKELRLLRYLDLSRTEIKVLPNSICELYNLQTLTLLGWPWLFELPEDLRKLVNLRRLELGDLFWVNNLHDCHAFRVGLKTGYRIEELKNMAYLSGKLHISELENAVNVGEAKLNQKKYLNKLVFEWSDRVVNTHDDTSENKGQLQNLVKVTLNDCTKCKTLTLGELPNLEVLYIEGMLELEKWPEVDCPSLDWLKFSNCPKLRKLPNLFFMLRVLKIKSCKSLKTLPVAPRLRFLKLIDNPILEDWGEGLLSWNGTNDQGQPIRWQQGSLFNLLEMELRSCPKMQALPKHLAPQKSEISGCELLVALPKPHFAQRLQHLALDACHDGTLVRERPNTSSLYSLVISGISNLTSLPKWPQLPGLKALYIRDCKDLVTLSKREEGSLPTLISLTFLSIRNCPMLVKLTEELPATLECLSPKEILKSLPSLKDLYIEDCPMLQSLPEDGLPSSLQHLQIQGCKLLTERCQKEDGGGPDWPKVMHIPDLEIDFPVVSSALPKKKWYRSFPRFGG</sequence>
<dbReference type="GO" id="GO:0043531">
    <property type="term" value="F:ADP binding"/>
    <property type="evidence" value="ECO:0007669"/>
    <property type="project" value="InterPro"/>
</dbReference>
<dbReference type="EMBL" id="JAXUIC010000004">
    <property type="protein sequence ID" value="KAK4593731.1"/>
    <property type="molecule type" value="Genomic_DNA"/>
</dbReference>
<evidence type="ECO:0000256" key="4">
    <source>
        <dbReference type="ARBA" id="ARBA00022821"/>
    </source>
</evidence>
<comment type="caution">
    <text evidence="10">The sequence shown here is derived from an EMBL/GenBank/DDBJ whole genome shotgun (WGS) entry which is preliminary data.</text>
</comment>
<keyword evidence="4" id="KW-0611">Plant defense</keyword>
<dbReference type="Proteomes" id="UP001324115">
    <property type="component" value="Unassembled WGS sequence"/>
</dbReference>
<dbReference type="GO" id="GO:0051707">
    <property type="term" value="P:response to other organism"/>
    <property type="evidence" value="ECO:0007669"/>
    <property type="project" value="UniProtKB-ARBA"/>
</dbReference>
<evidence type="ECO:0000313" key="11">
    <source>
        <dbReference type="Proteomes" id="UP001324115"/>
    </source>
</evidence>